<evidence type="ECO:0000313" key="1">
    <source>
        <dbReference type="EMBL" id="GAK30575.1"/>
    </source>
</evidence>
<dbReference type="OrthoDB" id="2146177at2"/>
<gene>
    <name evidence="1" type="ORF">WOSG25_040150</name>
</gene>
<protein>
    <submittedName>
        <fullName evidence="1">Uncharacterized protein</fullName>
    </submittedName>
</protein>
<dbReference type="STRING" id="1329250.WOSG25_040150"/>
<name>A0A069CRZ7_WEIOS</name>
<evidence type="ECO:0000313" key="2">
    <source>
        <dbReference type="Proteomes" id="UP000030643"/>
    </source>
</evidence>
<dbReference type="AlphaFoldDB" id="A0A069CRZ7"/>
<keyword evidence="2" id="KW-1185">Reference proteome</keyword>
<sequence length="74" mass="8793">MVARGETFTNEQFGQLIAQNTPIKEANAKWVKDTLLKTYRLLPDQGHKWSQKRIERFLFELAFVKPEEIDWTLK</sequence>
<proteinExistence type="predicted"/>
<dbReference type="RefSeq" id="WP_027698669.1">
    <property type="nucleotide sequence ID" value="NZ_DF820487.1"/>
</dbReference>
<dbReference type="Proteomes" id="UP000030643">
    <property type="component" value="Unassembled WGS sequence"/>
</dbReference>
<dbReference type="EMBL" id="DF820487">
    <property type="protein sequence ID" value="GAK30575.1"/>
    <property type="molecule type" value="Genomic_DNA"/>
</dbReference>
<reference evidence="2" key="1">
    <citation type="journal article" date="2014" name="Genome Announc.">
        <title>Draft genome sequence of Weissella oryzae SG25T, isolated from fermented rice grains.</title>
        <authorList>
            <person name="Tanizawa Y."/>
            <person name="Fujisawa T."/>
            <person name="Mochizuki T."/>
            <person name="Kaminuma E."/>
            <person name="Suzuki Y."/>
            <person name="Nakamura Y."/>
            <person name="Tohno M."/>
        </authorList>
    </citation>
    <scope>NUCLEOTIDE SEQUENCE [LARGE SCALE GENOMIC DNA]</scope>
    <source>
        <strain evidence="2">DSM 25784 / JCM 18191 / LMG 30913 / SG25</strain>
    </source>
</reference>
<organism evidence="1 2">
    <name type="scientific">Weissella oryzae (strain DSM 25784 / JCM 18191 / LMG 30913 / SG25)</name>
    <dbReference type="NCBI Taxonomy" id="1329250"/>
    <lineage>
        <taxon>Bacteria</taxon>
        <taxon>Bacillati</taxon>
        <taxon>Bacillota</taxon>
        <taxon>Bacilli</taxon>
        <taxon>Lactobacillales</taxon>
        <taxon>Lactobacillaceae</taxon>
        <taxon>Weissella</taxon>
    </lineage>
</organism>
<accession>A0A069CRZ7</accession>